<sequence>FQRFIHIKNSGNHHVRLVNLQLDSPNKEPLMISEGLAGYILPEQYKVWPISYKNINNMSLSANIGGKRYKIPLTQ</sequence>
<organism evidence="1 2">
    <name type="scientific">Vibrio alginolyticus</name>
    <dbReference type="NCBI Taxonomy" id="663"/>
    <lineage>
        <taxon>Bacteria</taxon>
        <taxon>Pseudomonadati</taxon>
        <taxon>Pseudomonadota</taxon>
        <taxon>Gammaproteobacteria</taxon>
        <taxon>Vibrionales</taxon>
        <taxon>Vibrionaceae</taxon>
        <taxon>Vibrio</taxon>
    </lineage>
</organism>
<comment type="caution">
    <text evidence="1">The sequence shown here is derived from an EMBL/GenBank/DDBJ whole genome shotgun (WGS) entry which is preliminary data.</text>
</comment>
<reference evidence="1 2" key="1">
    <citation type="submission" date="2020-04" db="EMBL/GenBank/DDBJ databases">
        <title>Whole-genome sequencing of Vibrio spp. from China reveals different genetic environments of blaCTX-M-14 among diverse lineages.</title>
        <authorList>
            <person name="Zheng Z."/>
            <person name="Ye L."/>
            <person name="Chen S."/>
        </authorList>
    </citation>
    <scope>NUCLEOTIDE SEQUENCE [LARGE SCALE GENOMIC DNA]</scope>
    <source>
        <strain evidence="1 2">Vb1636</strain>
    </source>
</reference>
<evidence type="ECO:0000313" key="2">
    <source>
        <dbReference type="Proteomes" id="UP000565155"/>
    </source>
</evidence>
<dbReference type="Proteomes" id="UP000565155">
    <property type="component" value="Unassembled WGS sequence"/>
</dbReference>
<name>A0A7Y0N1E2_VIBAL</name>
<gene>
    <name evidence="1" type="ORF">HKB35_27115</name>
</gene>
<protein>
    <submittedName>
        <fullName evidence="1">Molecular chaperone</fullName>
    </submittedName>
</protein>
<proteinExistence type="predicted"/>
<feature type="non-terminal residue" evidence="1">
    <location>
        <position position="1"/>
    </location>
</feature>
<dbReference type="AlphaFoldDB" id="A0A7Y0N1E2"/>
<evidence type="ECO:0000313" key="1">
    <source>
        <dbReference type="EMBL" id="NMR77253.1"/>
    </source>
</evidence>
<accession>A0A7Y0N1E2</accession>
<dbReference type="EMBL" id="JABCMA010000571">
    <property type="protein sequence ID" value="NMR77253.1"/>
    <property type="molecule type" value="Genomic_DNA"/>
</dbReference>